<gene>
    <name evidence="4" type="ORF">C0601_09530</name>
</gene>
<dbReference type="GO" id="GO:0035269">
    <property type="term" value="P:protein O-linked glycosylation via mannose"/>
    <property type="evidence" value="ECO:0007669"/>
    <property type="project" value="TreeGrafter"/>
</dbReference>
<dbReference type="InterPro" id="IPR019734">
    <property type="entry name" value="TPR_rpt"/>
</dbReference>
<keyword evidence="2 3" id="KW-0802">TPR repeat</keyword>
<name>A0A2N5ZDH2_MUIH1</name>
<dbReference type="Proteomes" id="UP000234857">
    <property type="component" value="Unassembled WGS sequence"/>
</dbReference>
<evidence type="ECO:0000256" key="3">
    <source>
        <dbReference type="PROSITE-ProRule" id="PRU00339"/>
    </source>
</evidence>
<reference evidence="4 5" key="1">
    <citation type="submission" date="2017-11" db="EMBL/GenBank/DDBJ databases">
        <title>Genome-resolved metagenomics identifies genetic mobility, metabolic interactions, and unexpected diversity in perchlorate-reducing communities.</title>
        <authorList>
            <person name="Barnum T.P."/>
            <person name="Figueroa I.A."/>
            <person name="Carlstrom C.I."/>
            <person name="Lucas L.N."/>
            <person name="Engelbrektson A.L."/>
            <person name="Coates J.D."/>
        </authorList>
    </citation>
    <scope>NUCLEOTIDE SEQUENCE [LARGE SCALE GENOMIC DNA]</scope>
    <source>
        <strain evidence="4">BM706</strain>
    </source>
</reference>
<dbReference type="Gene3D" id="1.25.40.10">
    <property type="entry name" value="Tetratricopeptide repeat domain"/>
    <property type="match status" value="2"/>
</dbReference>
<organism evidence="4 5">
    <name type="scientific">Muiribacterium halophilum</name>
    <dbReference type="NCBI Taxonomy" id="2053465"/>
    <lineage>
        <taxon>Bacteria</taxon>
        <taxon>Candidatus Muiribacteriota</taxon>
        <taxon>Candidatus Muiribacteriia</taxon>
        <taxon>Candidatus Muiribacteriales</taxon>
        <taxon>Candidatus Muiribacteriaceae</taxon>
        <taxon>Candidatus Muiribacterium</taxon>
    </lineage>
</organism>
<keyword evidence="1" id="KW-0677">Repeat</keyword>
<dbReference type="InterPro" id="IPR011990">
    <property type="entry name" value="TPR-like_helical_dom_sf"/>
</dbReference>
<evidence type="ECO:0000256" key="2">
    <source>
        <dbReference type="ARBA" id="ARBA00022803"/>
    </source>
</evidence>
<dbReference type="EMBL" id="PKTG01000107">
    <property type="protein sequence ID" value="PLX16707.1"/>
    <property type="molecule type" value="Genomic_DNA"/>
</dbReference>
<dbReference type="SUPFAM" id="SSF48452">
    <property type="entry name" value="TPR-like"/>
    <property type="match status" value="1"/>
</dbReference>
<dbReference type="PANTHER" id="PTHR44227">
    <property type="match status" value="1"/>
</dbReference>
<dbReference type="SMART" id="SM00028">
    <property type="entry name" value="TPR"/>
    <property type="match status" value="3"/>
</dbReference>
<dbReference type="PROSITE" id="PS50293">
    <property type="entry name" value="TPR_REGION"/>
    <property type="match status" value="1"/>
</dbReference>
<dbReference type="GO" id="GO:0030968">
    <property type="term" value="P:endoplasmic reticulum unfolded protein response"/>
    <property type="evidence" value="ECO:0007669"/>
    <property type="project" value="TreeGrafter"/>
</dbReference>
<evidence type="ECO:0000313" key="4">
    <source>
        <dbReference type="EMBL" id="PLX16707.1"/>
    </source>
</evidence>
<dbReference type="AlphaFoldDB" id="A0A2N5ZDH2"/>
<dbReference type="PROSITE" id="PS50005">
    <property type="entry name" value="TPR"/>
    <property type="match status" value="3"/>
</dbReference>
<dbReference type="PANTHER" id="PTHR44227:SF3">
    <property type="entry name" value="PROTEIN O-MANNOSYL-TRANSFERASE TMTC4"/>
    <property type="match status" value="1"/>
</dbReference>
<dbReference type="GO" id="GO:0000030">
    <property type="term" value="F:mannosyltransferase activity"/>
    <property type="evidence" value="ECO:0007669"/>
    <property type="project" value="TreeGrafter"/>
</dbReference>
<dbReference type="InterPro" id="IPR052346">
    <property type="entry name" value="O-mannosyl-transferase_TMTC"/>
</dbReference>
<feature type="repeat" description="TPR" evidence="3">
    <location>
        <begin position="8"/>
        <end position="41"/>
    </location>
</feature>
<protein>
    <submittedName>
        <fullName evidence="4">Uncharacterized protein</fullName>
    </submittedName>
</protein>
<comment type="caution">
    <text evidence="4">The sequence shown here is derived from an EMBL/GenBank/DDBJ whole genome shotgun (WGS) entry which is preliminary data.</text>
</comment>
<accession>A0A2N5ZDH2</accession>
<dbReference type="Pfam" id="PF13181">
    <property type="entry name" value="TPR_8"/>
    <property type="match status" value="1"/>
</dbReference>
<proteinExistence type="predicted"/>
<feature type="repeat" description="TPR" evidence="3">
    <location>
        <begin position="70"/>
        <end position="103"/>
    </location>
</feature>
<feature type="repeat" description="TPR" evidence="3">
    <location>
        <begin position="104"/>
        <end position="137"/>
    </location>
</feature>
<evidence type="ECO:0000256" key="1">
    <source>
        <dbReference type="ARBA" id="ARBA00022737"/>
    </source>
</evidence>
<evidence type="ECO:0000313" key="5">
    <source>
        <dbReference type="Proteomes" id="UP000234857"/>
    </source>
</evidence>
<sequence length="282" mass="32699">MLQDPTFISAYYLLGKIYKEINEYDKAMSYFEKCIELRQDLRNREKSLEESGIPKVKVEMSDVLKKIGEAEEILSQGIRFVEEGDFLSAENSFKYAIDLNPNVAEYYFRLADVYLDRQLDDMAISTLKKGLRIDTKNTDRYILLASLYSKSGDDRKAVHLLKTAATDHFNDNLKFRDLIKRYSANIMDRRDYTVIRRDGREVIINAGFRDGIKRGMEFRTHLTVYRGGTPVKDLNTGEILGQTERKVIGELLITKVEEKLTYGQITIEKEDKIRIGDFISIE</sequence>
<dbReference type="Pfam" id="PF13432">
    <property type="entry name" value="TPR_16"/>
    <property type="match status" value="1"/>
</dbReference>